<evidence type="ECO:0000313" key="2">
    <source>
        <dbReference type="Proteomes" id="UP000053144"/>
    </source>
</evidence>
<dbReference type="AlphaFoldDB" id="A0A0L9TWS5"/>
<dbReference type="Gramene" id="KOM34877">
    <property type="protein sequence ID" value="KOM34877"/>
    <property type="gene ID" value="LR48_Vigan02g102700"/>
</dbReference>
<dbReference type="Proteomes" id="UP000053144">
    <property type="component" value="Chromosome 2"/>
</dbReference>
<dbReference type="EMBL" id="CM003372">
    <property type="protein sequence ID" value="KOM34877.1"/>
    <property type="molecule type" value="Genomic_DNA"/>
</dbReference>
<protein>
    <submittedName>
        <fullName evidence="1">Uncharacterized protein</fullName>
    </submittedName>
</protein>
<gene>
    <name evidence="1" type="ORF">LR48_Vigan02g102700</name>
</gene>
<accession>A0A0L9TWS5</accession>
<reference evidence="2" key="1">
    <citation type="journal article" date="2015" name="Proc. Natl. Acad. Sci. U.S.A.">
        <title>Genome sequencing of adzuki bean (Vigna angularis) provides insight into high starch and low fat accumulation and domestication.</title>
        <authorList>
            <person name="Yang K."/>
            <person name="Tian Z."/>
            <person name="Chen C."/>
            <person name="Luo L."/>
            <person name="Zhao B."/>
            <person name="Wang Z."/>
            <person name="Yu L."/>
            <person name="Li Y."/>
            <person name="Sun Y."/>
            <person name="Li W."/>
            <person name="Chen Y."/>
            <person name="Li Y."/>
            <person name="Zhang Y."/>
            <person name="Ai D."/>
            <person name="Zhao J."/>
            <person name="Shang C."/>
            <person name="Ma Y."/>
            <person name="Wu B."/>
            <person name="Wang M."/>
            <person name="Gao L."/>
            <person name="Sun D."/>
            <person name="Zhang P."/>
            <person name="Guo F."/>
            <person name="Wang W."/>
            <person name="Li Y."/>
            <person name="Wang J."/>
            <person name="Varshney R.K."/>
            <person name="Wang J."/>
            <person name="Ling H.Q."/>
            <person name="Wan P."/>
        </authorList>
    </citation>
    <scope>NUCLEOTIDE SEQUENCE</scope>
    <source>
        <strain evidence="2">cv. Jingnong 6</strain>
    </source>
</reference>
<proteinExistence type="predicted"/>
<evidence type="ECO:0000313" key="1">
    <source>
        <dbReference type="EMBL" id="KOM34877.1"/>
    </source>
</evidence>
<name>A0A0L9TWS5_PHAAN</name>
<organism evidence="1 2">
    <name type="scientific">Phaseolus angularis</name>
    <name type="common">Azuki bean</name>
    <name type="synonym">Vigna angularis</name>
    <dbReference type="NCBI Taxonomy" id="3914"/>
    <lineage>
        <taxon>Eukaryota</taxon>
        <taxon>Viridiplantae</taxon>
        <taxon>Streptophyta</taxon>
        <taxon>Embryophyta</taxon>
        <taxon>Tracheophyta</taxon>
        <taxon>Spermatophyta</taxon>
        <taxon>Magnoliopsida</taxon>
        <taxon>eudicotyledons</taxon>
        <taxon>Gunneridae</taxon>
        <taxon>Pentapetalae</taxon>
        <taxon>rosids</taxon>
        <taxon>fabids</taxon>
        <taxon>Fabales</taxon>
        <taxon>Fabaceae</taxon>
        <taxon>Papilionoideae</taxon>
        <taxon>50 kb inversion clade</taxon>
        <taxon>NPAAA clade</taxon>
        <taxon>indigoferoid/millettioid clade</taxon>
        <taxon>Phaseoleae</taxon>
        <taxon>Vigna</taxon>
    </lineage>
</organism>
<sequence>MDTYDERSTSMMARIWYEPLLKSDLCSLSCSFTKLCATMMDSHSHCSFTNDGSPKSEVMDGELEHEVVLKKSGVVGGSTRKVKLCHKVRFACVVHTTYP</sequence>